<evidence type="ECO:0000259" key="7">
    <source>
        <dbReference type="PROSITE" id="PS50863"/>
    </source>
</evidence>
<evidence type="ECO:0000256" key="3">
    <source>
        <dbReference type="ARBA" id="ARBA00023125"/>
    </source>
</evidence>
<keyword evidence="4" id="KW-0804">Transcription</keyword>
<keyword evidence="2" id="KW-0805">Transcription regulation</keyword>
<dbReference type="EMBL" id="JBGMDY010000001">
    <property type="protein sequence ID" value="KAL2347663.1"/>
    <property type="molecule type" value="Genomic_DNA"/>
</dbReference>
<dbReference type="InterPro" id="IPR050655">
    <property type="entry name" value="Plant_B3_domain"/>
</dbReference>
<feature type="domain" description="TF-B3" evidence="7">
    <location>
        <begin position="234"/>
        <end position="326"/>
    </location>
</feature>
<comment type="subcellular location">
    <subcellularLocation>
        <location evidence="1">Nucleus</location>
    </subcellularLocation>
</comment>
<dbReference type="PANTHER" id="PTHR31920">
    <property type="entry name" value="B3 DOMAIN-CONTAINING"/>
    <property type="match status" value="1"/>
</dbReference>
<feature type="domain" description="TF-B3" evidence="7">
    <location>
        <begin position="21"/>
        <end position="114"/>
    </location>
</feature>
<dbReference type="InterPro" id="IPR003340">
    <property type="entry name" value="B3_DNA-bd"/>
</dbReference>
<dbReference type="SMART" id="SM01019">
    <property type="entry name" value="B3"/>
    <property type="match status" value="2"/>
</dbReference>
<feature type="region of interest" description="Disordered" evidence="6">
    <location>
        <begin position="177"/>
        <end position="208"/>
    </location>
</feature>
<evidence type="ECO:0000313" key="8">
    <source>
        <dbReference type="EMBL" id="KAL2347663.1"/>
    </source>
</evidence>
<reference evidence="8 9" key="1">
    <citation type="submission" date="2024-08" db="EMBL/GenBank/DDBJ databases">
        <title>Insights into the chromosomal genome structure of Flemingia macrophylla.</title>
        <authorList>
            <person name="Ding Y."/>
            <person name="Zhao Y."/>
            <person name="Bi W."/>
            <person name="Wu M."/>
            <person name="Zhao G."/>
            <person name="Gong Y."/>
            <person name="Li W."/>
            <person name="Zhang P."/>
        </authorList>
    </citation>
    <scope>NUCLEOTIDE SEQUENCE [LARGE SCALE GENOMIC DNA]</scope>
    <source>
        <strain evidence="8">DYQJB</strain>
        <tissue evidence="8">Leaf</tissue>
    </source>
</reference>
<dbReference type="InterPro" id="IPR015300">
    <property type="entry name" value="DNA-bd_pseudobarrel_sf"/>
</dbReference>
<dbReference type="SUPFAM" id="SSF101936">
    <property type="entry name" value="DNA-binding pseudobarrel domain"/>
    <property type="match status" value="2"/>
</dbReference>
<dbReference type="CDD" id="cd10017">
    <property type="entry name" value="B3_DNA"/>
    <property type="match status" value="2"/>
</dbReference>
<dbReference type="Gene3D" id="2.40.330.10">
    <property type="entry name" value="DNA-binding pseudobarrel domain"/>
    <property type="match status" value="2"/>
</dbReference>
<keyword evidence="5" id="KW-0539">Nucleus</keyword>
<dbReference type="GO" id="GO:0005634">
    <property type="term" value="C:nucleus"/>
    <property type="evidence" value="ECO:0007669"/>
    <property type="project" value="UniProtKB-SubCell"/>
</dbReference>
<organism evidence="8 9">
    <name type="scientific">Flemingia macrophylla</name>
    <dbReference type="NCBI Taxonomy" id="520843"/>
    <lineage>
        <taxon>Eukaryota</taxon>
        <taxon>Viridiplantae</taxon>
        <taxon>Streptophyta</taxon>
        <taxon>Embryophyta</taxon>
        <taxon>Tracheophyta</taxon>
        <taxon>Spermatophyta</taxon>
        <taxon>Magnoliopsida</taxon>
        <taxon>eudicotyledons</taxon>
        <taxon>Gunneridae</taxon>
        <taxon>Pentapetalae</taxon>
        <taxon>rosids</taxon>
        <taxon>fabids</taxon>
        <taxon>Fabales</taxon>
        <taxon>Fabaceae</taxon>
        <taxon>Papilionoideae</taxon>
        <taxon>50 kb inversion clade</taxon>
        <taxon>NPAAA clade</taxon>
        <taxon>indigoferoid/millettioid clade</taxon>
        <taxon>Phaseoleae</taxon>
        <taxon>Flemingia</taxon>
    </lineage>
</organism>
<dbReference type="Proteomes" id="UP001603857">
    <property type="component" value="Unassembled WGS sequence"/>
</dbReference>
<gene>
    <name evidence="8" type="ORF">Fmac_001663</name>
</gene>
<sequence>MKILHVHKLLHFKMVIWGLCFSIMPVNFHANNKSLQKLPKNFTRKYGNGMSNPVSLKPPDGTEWKIYWINHDDEIWFGKGWKEFATYYSLNHGHLLFFEYEETSCFDVNIFDNSALEIDYPFHSTNDEKVEVVQIGDESVEILDDEKIRLEFTLSSPQPCKKIKNCIITNVERDSNELNLHQPAQTRSTRSQKAMPELDEEESKDVSNTEFPKVKQLTSTALTKATTFRSEHPSFMVTMNPAYIYGDYLDIPPHFSKQYLKKTCAAVNLEVLDGRSWTVICSASRITWGWKKFASENNLNVGDACVFELIQKIQGPAFKVSILPAAGEPSCPISQGGSSSQSCSRLESHLKPKILTAIEEASRFTSENPFFIVTLTLDRARKEKLVRYPAFSLLVGSHLQEKISCNLKMFVSLSSSTDKM</sequence>
<evidence type="ECO:0000256" key="4">
    <source>
        <dbReference type="ARBA" id="ARBA00023163"/>
    </source>
</evidence>
<dbReference type="AlphaFoldDB" id="A0ABD1NIJ4"/>
<dbReference type="PROSITE" id="PS50863">
    <property type="entry name" value="B3"/>
    <property type="match status" value="2"/>
</dbReference>
<evidence type="ECO:0000313" key="9">
    <source>
        <dbReference type="Proteomes" id="UP001603857"/>
    </source>
</evidence>
<evidence type="ECO:0000256" key="2">
    <source>
        <dbReference type="ARBA" id="ARBA00023015"/>
    </source>
</evidence>
<protein>
    <recommendedName>
        <fullName evidence="7">TF-B3 domain-containing protein</fullName>
    </recommendedName>
</protein>
<feature type="compositionally biased region" description="Polar residues" evidence="6">
    <location>
        <begin position="177"/>
        <end position="192"/>
    </location>
</feature>
<evidence type="ECO:0000256" key="5">
    <source>
        <dbReference type="ARBA" id="ARBA00023242"/>
    </source>
</evidence>
<dbReference type="PANTHER" id="PTHR31920:SF108">
    <property type="entry name" value="B3 DOMAIN-CONTAINING TRANSCRIPTION FACTOR VRN1-LIKE"/>
    <property type="match status" value="1"/>
</dbReference>
<evidence type="ECO:0000256" key="1">
    <source>
        <dbReference type="ARBA" id="ARBA00004123"/>
    </source>
</evidence>
<comment type="caution">
    <text evidence="8">The sequence shown here is derived from an EMBL/GenBank/DDBJ whole genome shotgun (WGS) entry which is preliminary data.</text>
</comment>
<dbReference type="Pfam" id="PF02362">
    <property type="entry name" value="B3"/>
    <property type="match status" value="2"/>
</dbReference>
<dbReference type="GO" id="GO:0003677">
    <property type="term" value="F:DNA binding"/>
    <property type="evidence" value="ECO:0007669"/>
    <property type="project" value="UniProtKB-KW"/>
</dbReference>
<name>A0ABD1NIJ4_9FABA</name>
<proteinExistence type="predicted"/>
<accession>A0ABD1NIJ4</accession>
<keyword evidence="9" id="KW-1185">Reference proteome</keyword>
<keyword evidence="3" id="KW-0238">DNA-binding</keyword>
<evidence type="ECO:0000256" key="6">
    <source>
        <dbReference type="SAM" id="MobiDB-lite"/>
    </source>
</evidence>